<dbReference type="EMBL" id="KU237244">
    <property type="protein sequence ID" value="ALZ45864.1"/>
    <property type="molecule type" value="Genomic_DNA"/>
</dbReference>
<dbReference type="AlphaFoldDB" id="A0A109Y6U2"/>
<protein>
    <submittedName>
        <fullName evidence="1">Uncharacterized protein</fullName>
    </submittedName>
</protein>
<geneLocation type="plasmid" evidence="1">
    <name>pSH</name>
</geneLocation>
<sequence length="54" mass="6417">MVAMKESTPSLDEEPEHFDTHNDILPMWQASKPELDMRIDKALKIYRELMQKDN</sequence>
<proteinExistence type="predicted"/>
<keyword evidence="1" id="KW-0614">Plasmid</keyword>
<name>A0A109Y6U2_9SPHN</name>
<reference evidence="1" key="1">
    <citation type="submission" date="2017-08" db="EMBL/GenBank/DDBJ databases">
        <title>Complete sequence of the plasmid of the isoproturon degrdaing bacteria Sphingomonas sp. strain SH.</title>
        <authorList>
            <person name="Devers-Lamrani M."/>
            <person name="Hussain S."/>
            <person name="Storck V."/>
            <person name="Martin-Laurent F."/>
        </authorList>
    </citation>
    <scope>NUCLEOTIDE SEQUENCE</scope>
    <source>
        <strain evidence="1">SH</strain>
        <plasmid evidence="1">pSH</plasmid>
    </source>
</reference>
<evidence type="ECO:0000313" key="1">
    <source>
        <dbReference type="EMBL" id="ALZ45864.1"/>
    </source>
</evidence>
<accession>A0A109Y6U2</accession>
<organism evidence="1">
    <name type="scientific">Sphingomonas sp. SH</name>
    <dbReference type="NCBI Taxonomy" id="849864"/>
    <lineage>
        <taxon>Bacteria</taxon>
        <taxon>Pseudomonadati</taxon>
        <taxon>Pseudomonadota</taxon>
        <taxon>Alphaproteobacteria</taxon>
        <taxon>Sphingomonadales</taxon>
        <taxon>Sphingomonadaceae</taxon>
        <taxon>Sphingomonas</taxon>
    </lineage>
</organism>